<proteinExistence type="predicted"/>
<dbReference type="InterPro" id="IPR027417">
    <property type="entry name" value="P-loop_NTPase"/>
</dbReference>
<name>A0A7W7VJK6_9PSEU</name>
<dbReference type="PANTHER" id="PTHR12697">
    <property type="entry name" value="PBS LYASE HEAT-LIKE PROTEIN"/>
    <property type="match status" value="1"/>
</dbReference>
<dbReference type="Pfam" id="PF13646">
    <property type="entry name" value="HEAT_2"/>
    <property type="match status" value="5"/>
</dbReference>
<evidence type="ECO:0000313" key="2">
    <source>
        <dbReference type="Proteomes" id="UP000520767"/>
    </source>
</evidence>
<dbReference type="Gene3D" id="3.40.50.300">
    <property type="entry name" value="P-loop containing nucleotide triphosphate hydrolases"/>
    <property type="match status" value="1"/>
</dbReference>
<dbReference type="GO" id="GO:0016491">
    <property type="term" value="F:oxidoreductase activity"/>
    <property type="evidence" value="ECO:0007669"/>
    <property type="project" value="TreeGrafter"/>
</dbReference>
<dbReference type="SUPFAM" id="SSF48371">
    <property type="entry name" value="ARM repeat"/>
    <property type="match status" value="2"/>
</dbReference>
<protein>
    <recommendedName>
        <fullName evidence="3">HEAT repeat protein</fullName>
    </recommendedName>
</protein>
<gene>
    <name evidence="1" type="ORF">FHR82_008918</name>
</gene>
<dbReference type="InterPro" id="IPR016024">
    <property type="entry name" value="ARM-type_fold"/>
</dbReference>
<reference evidence="1 2" key="1">
    <citation type="submission" date="2020-08" db="EMBL/GenBank/DDBJ databases">
        <title>Genomic Encyclopedia of Type Strains, Phase III (KMG-III): the genomes of soil and plant-associated and newly described type strains.</title>
        <authorList>
            <person name="Whitman W."/>
        </authorList>
    </citation>
    <scope>NUCLEOTIDE SEQUENCE [LARGE SCALE GENOMIC DNA]</scope>
    <source>
        <strain evidence="1 2">CECT 8960</strain>
    </source>
</reference>
<dbReference type="SMART" id="SM00567">
    <property type="entry name" value="EZ_HEAT"/>
    <property type="match status" value="6"/>
</dbReference>
<dbReference type="InterPro" id="IPR011989">
    <property type="entry name" value="ARM-like"/>
</dbReference>
<dbReference type="EMBL" id="JACHJQ010000015">
    <property type="protein sequence ID" value="MBB4912646.1"/>
    <property type="molecule type" value="Genomic_DNA"/>
</dbReference>
<accession>A0A7W7VJK6</accession>
<dbReference type="Proteomes" id="UP000520767">
    <property type="component" value="Unassembled WGS sequence"/>
</dbReference>
<dbReference type="Gene3D" id="1.25.10.10">
    <property type="entry name" value="Leucine-rich Repeat Variant"/>
    <property type="match status" value="4"/>
</dbReference>
<comment type="caution">
    <text evidence="1">The sequence shown here is derived from an EMBL/GenBank/DDBJ whole genome shotgun (WGS) entry which is preliminary data.</text>
</comment>
<evidence type="ECO:0000313" key="1">
    <source>
        <dbReference type="EMBL" id="MBB4912646.1"/>
    </source>
</evidence>
<keyword evidence="2" id="KW-1185">Reference proteome</keyword>
<sequence>MVELRVYTSPAWGTGDFLDLVAHLHDTEAFGLPRAKAGALLAQGRVLVVFDGLDEVFDPELRETTARRIIGFAAKYPQARMVVTSRIVGYQRTTLDNAGFAHHKLEDLDRTQVARFVDRWYATVLADNAPEAARMGTRLLSAVDTTRAVAELAGNPLLLTILAIIGRRRELPQDRRAVYQHAVTVLVQHWDISKHLAEIRIDDGLSTIVEEDKLELLRRVARRMQDSPSGLAGNHIPGDELTEEFERFLRVELELPAHRARPVAEAMLDQFRHRNFILSRFGAGVYGFVHRAFLEYLAADDIIRRFTHERSLDEDDLVGIYAAHWQDPAWHEVLRHITGLLNENFARLVIEHLLTLNPNWRHTATALPHHIVLAVQCLSERRRLGPLASLSRTVAQAVTELLVVASTRRRRFESKLTELIEQSVLPAMSMFGPSWAGREVFHAWYVADHRVLVQQAGEQEPVVLNLATRIAVQLAGDDLEFRETLREQMRAGSRTVRVAAIAGLAASQLGEEDAALLRELVDDDADDRVRAAAVRALGLVVAADLDARAWLADITPRRQGSELLDAVVAVQAANWPDHEETLPWLRAVFAEHDQSRPAVLGALSTSWSGNADVLDWLRAQALESHTVYVRNRVIAAIGTGWGQHEGVREWLTELAERGGSGVREEAMNAIATRWRHAPEVLEWLRRRVDVEADPWVRSVAVRQLCEIWTGDEAETQLRTWARDDPSANIRDIAINAVAARTSGPELRVWLREIATGDPAGHVRSAAIQCLMAAGEDAGWVERHALADPDTSVRNAAVRAIAEHSAKHDLLDWLQKVAVNDPSGYVRGTAVELISDGWPRRGSTLAWLRDRVAKGYLDAELVKAIATGWPHEPDVLAWLQDLVSGQASYFVRAEAVGLIAKAGDQDVATVDWLRSLAETDVEDFVRSEAIRAVNRLEPDTTAQLAWLLHILATDWYPPIQATAVQLIAENWSHSVAVRDWVLDLLGTWRGTEPWNVHYVIHAVWLADPDVRGRLRDIATHDRSAWLRGIILVQLVDGWQDLPDTVVWLRERATDDPDPAVRCEALEALQEAPQDDDLTAWLRDVATNDPSASVRARALSSTAGTPGDLQREFAANSDFQAQEALLNALLDRWELHEGVRDWVREVAMSADDDQMRGVAVIQYARKWPTWPGLLDWLWEWTTDRSAIVRRNAIFAIAETWTHVSGVVDRLKAIDDPDVTVRLTVIWTADWWPSGGGSWLRERAGQDEDPAVRAAAIREAAEIDTNDPGLLDWLHESFATEQDWHPRSALVEAIAYTGARSAGTVEWLRSVATGDDHTLVRSLAVEWALGWAHDPTVRSELSALGAEDTRAETRLAAVRALGGVRPADPVITEWLQERTHDSDEHVSAAATRLLADRMIVPELVVH</sequence>
<dbReference type="InterPro" id="IPR004155">
    <property type="entry name" value="PBS_lyase_HEAT"/>
</dbReference>
<organism evidence="1 2">
    <name type="scientific">Actinophytocola algeriensis</name>
    <dbReference type="NCBI Taxonomy" id="1768010"/>
    <lineage>
        <taxon>Bacteria</taxon>
        <taxon>Bacillati</taxon>
        <taxon>Actinomycetota</taxon>
        <taxon>Actinomycetes</taxon>
        <taxon>Pseudonocardiales</taxon>
        <taxon>Pseudonocardiaceae</taxon>
    </lineage>
</organism>
<evidence type="ECO:0008006" key="3">
    <source>
        <dbReference type="Google" id="ProtNLM"/>
    </source>
</evidence>
<dbReference type="PANTHER" id="PTHR12697:SF5">
    <property type="entry name" value="DEOXYHYPUSINE HYDROXYLASE"/>
    <property type="match status" value="1"/>
</dbReference>